<dbReference type="InterPro" id="IPR032808">
    <property type="entry name" value="DoxX"/>
</dbReference>
<feature type="transmembrane region" description="Helical" evidence="7">
    <location>
        <begin position="79"/>
        <end position="98"/>
    </location>
</feature>
<evidence type="ECO:0000256" key="7">
    <source>
        <dbReference type="SAM" id="Phobius"/>
    </source>
</evidence>
<evidence type="ECO:0000256" key="2">
    <source>
        <dbReference type="ARBA" id="ARBA00006679"/>
    </source>
</evidence>
<dbReference type="KEGG" id="rain:Rai3103_03545"/>
<sequence length="142" mass="14783">MLRPPDVVRDLGLLVTRLALAAIFIAHGLQKLLTWTLPGTAHVLHEQGVPLTSVAAPVSTVVELVAGVALLLGLFTTVAGALLVADMLALLVLVHLPYGLFASNGGYETVLGLAAGALAVAVGAGRWSLDALILRRLRRRPS</sequence>
<feature type="transmembrane region" description="Helical" evidence="7">
    <location>
        <begin position="12"/>
        <end position="29"/>
    </location>
</feature>
<organism evidence="8 9">
    <name type="scientific">Raineyella fluvialis</name>
    <dbReference type="NCBI Taxonomy" id="2662261"/>
    <lineage>
        <taxon>Bacteria</taxon>
        <taxon>Bacillati</taxon>
        <taxon>Actinomycetota</taxon>
        <taxon>Actinomycetes</taxon>
        <taxon>Propionibacteriales</taxon>
        <taxon>Propionibacteriaceae</taxon>
        <taxon>Raineyella</taxon>
    </lineage>
</organism>
<proteinExistence type="inferred from homology"/>
<keyword evidence="3" id="KW-1003">Cell membrane</keyword>
<protein>
    <submittedName>
        <fullName evidence="8">DoxX family membrane protein</fullName>
    </submittedName>
</protein>
<name>A0A5Q2FL39_9ACTN</name>
<evidence type="ECO:0000256" key="1">
    <source>
        <dbReference type="ARBA" id="ARBA00004651"/>
    </source>
</evidence>
<dbReference type="InterPro" id="IPR051907">
    <property type="entry name" value="DoxX-like_oxidoreductase"/>
</dbReference>
<dbReference type="Proteomes" id="UP000386847">
    <property type="component" value="Chromosome"/>
</dbReference>
<keyword evidence="5 7" id="KW-1133">Transmembrane helix</keyword>
<comment type="similarity">
    <text evidence="2">Belongs to the DoxX family.</text>
</comment>
<evidence type="ECO:0000256" key="5">
    <source>
        <dbReference type="ARBA" id="ARBA00022989"/>
    </source>
</evidence>
<evidence type="ECO:0000313" key="9">
    <source>
        <dbReference type="Proteomes" id="UP000386847"/>
    </source>
</evidence>
<evidence type="ECO:0000256" key="3">
    <source>
        <dbReference type="ARBA" id="ARBA00022475"/>
    </source>
</evidence>
<keyword evidence="6 7" id="KW-0472">Membrane</keyword>
<keyword evidence="4 7" id="KW-0812">Transmembrane</keyword>
<keyword evidence="9" id="KW-1185">Reference proteome</keyword>
<dbReference type="Pfam" id="PF07681">
    <property type="entry name" value="DoxX"/>
    <property type="match status" value="1"/>
</dbReference>
<reference evidence="8 9" key="1">
    <citation type="submission" date="2019-10" db="EMBL/GenBank/DDBJ databases">
        <title>Genomic analysis of Raineyella sp. CBA3103.</title>
        <authorList>
            <person name="Roh S.W."/>
        </authorList>
    </citation>
    <scope>NUCLEOTIDE SEQUENCE [LARGE SCALE GENOMIC DNA]</scope>
    <source>
        <strain evidence="8 9">CBA3103</strain>
    </source>
</reference>
<dbReference type="PANTHER" id="PTHR33452:SF1">
    <property type="entry name" value="INNER MEMBRANE PROTEIN YPHA-RELATED"/>
    <property type="match status" value="1"/>
</dbReference>
<comment type="subcellular location">
    <subcellularLocation>
        <location evidence="1">Cell membrane</location>
        <topology evidence="1">Multi-pass membrane protein</topology>
    </subcellularLocation>
</comment>
<gene>
    <name evidence="8" type="ORF">Rai3103_03545</name>
</gene>
<feature type="transmembrane region" description="Helical" evidence="7">
    <location>
        <begin position="49"/>
        <end position="72"/>
    </location>
</feature>
<evidence type="ECO:0000256" key="4">
    <source>
        <dbReference type="ARBA" id="ARBA00022692"/>
    </source>
</evidence>
<dbReference type="EMBL" id="CP045725">
    <property type="protein sequence ID" value="QGF25066.1"/>
    <property type="molecule type" value="Genomic_DNA"/>
</dbReference>
<dbReference type="GO" id="GO:0005886">
    <property type="term" value="C:plasma membrane"/>
    <property type="evidence" value="ECO:0007669"/>
    <property type="project" value="UniProtKB-SubCell"/>
</dbReference>
<dbReference type="AlphaFoldDB" id="A0A5Q2FL39"/>
<dbReference type="PANTHER" id="PTHR33452">
    <property type="entry name" value="OXIDOREDUCTASE CATD-RELATED"/>
    <property type="match status" value="1"/>
</dbReference>
<accession>A0A5Q2FL39</accession>
<evidence type="ECO:0000313" key="8">
    <source>
        <dbReference type="EMBL" id="QGF25066.1"/>
    </source>
</evidence>
<evidence type="ECO:0000256" key="6">
    <source>
        <dbReference type="ARBA" id="ARBA00023136"/>
    </source>
</evidence>
<feature type="transmembrane region" description="Helical" evidence="7">
    <location>
        <begin position="110"/>
        <end position="129"/>
    </location>
</feature>